<dbReference type="PANTHER" id="PTHR35889">
    <property type="entry name" value="CYCLOINULO-OLIGOSACCHARIDE FRUCTANOTRANSFERASE-RELATED"/>
    <property type="match status" value="1"/>
</dbReference>
<accession>A0A5C5WGZ5</accession>
<dbReference type="SUPFAM" id="SSF49899">
    <property type="entry name" value="Concanavalin A-like lectins/glucanases"/>
    <property type="match status" value="1"/>
</dbReference>
<evidence type="ECO:0000256" key="1">
    <source>
        <dbReference type="SAM" id="Coils"/>
    </source>
</evidence>
<dbReference type="GO" id="GO:0009055">
    <property type="term" value="F:electron transfer activity"/>
    <property type="evidence" value="ECO:0007669"/>
    <property type="project" value="InterPro"/>
</dbReference>
<dbReference type="InterPro" id="IPR011444">
    <property type="entry name" value="DUF1549"/>
</dbReference>
<evidence type="ECO:0000259" key="2">
    <source>
        <dbReference type="Pfam" id="PF07583"/>
    </source>
</evidence>
<feature type="domain" description="Cytochrome C Planctomycete-type" evidence="4">
    <location>
        <begin position="57"/>
        <end position="115"/>
    </location>
</feature>
<dbReference type="InterPro" id="IPR013320">
    <property type="entry name" value="ConA-like_dom_sf"/>
</dbReference>
<feature type="coiled-coil region" evidence="1">
    <location>
        <begin position="396"/>
        <end position="423"/>
    </location>
</feature>
<gene>
    <name evidence="5" type="ORF">Pla22_45710</name>
</gene>
<comment type="caution">
    <text evidence="5">The sequence shown here is derived from an EMBL/GenBank/DDBJ whole genome shotgun (WGS) entry which is preliminary data.</text>
</comment>
<dbReference type="Pfam" id="PF07583">
    <property type="entry name" value="PSCyt2"/>
    <property type="match status" value="1"/>
</dbReference>
<dbReference type="GO" id="GO:0020037">
    <property type="term" value="F:heme binding"/>
    <property type="evidence" value="ECO:0007669"/>
    <property type="project" value="InterPro"/>
</dbReference>
<dbReference type="InterPro" id="IPR022655">
    <property type="entry name" value="DUF1553"/>
</dbReference>
<dbReference type="EMBL" id="SJPI01000003">
    <property type="protein sequence ID" value="TWT49375.1"/>
    <property type="molecule type" value="Genomic_DNA"/>
</dbReference>
<dbReference type="Pfam" id="PF07587">
    <property type="entry name" value="PSD1"/>
    <property type="match status" value="1"/>
</dbReference>
<protein>
    <submittedName>
        <fullName evidence="5">Planctomycete cytochrome C</fullName>
    </submittedName>
</protein>
<dbReference type="InterPro" id="IPR036909">
    <property type="entry name" value="Cyt_c-like_dom_sf"/>
</dbReference>
<reference evidence="5 6" key="1">
    <citation type="submission" date="2019-02" db="EMBL/GenBank/DDBJ databases">
        <title>Deep-cultivation of Planctomycetes and their phenomic and genomic characterization uncovers novel biology.</title>
        <authorList>
            <person name="Wiegand S."/>
            <person name="Jogler M."/>
            <person name="Boedeker C."/>
            <person name="Pinto D."/>
            <person name="Vollmers J."/>
            <person name="Rivas-Marin E."/>
            <person name="Kohn T."/>
            <person name="Peeters S.H."/>
            <person name="Heuer A."/>
            <person name="Rast P."/>
            <person name="Oberbeckmann S."/>
            <person name="Bunk B."/>
            <person name="Jeske O."/>
            <person name="Meyerdierks A."/>
            <person name="Storesund J.E."/>
            <person name="Kallscheuer N."/>
            <person name="Luecker S."/>
            <person name="Lage O.M."/>
            <person name="Pohl T."/>
            <person name="Merkel B.J."/>
            <person name="Hornburger P."/>
            <person name="Mueller R.-W."/>
            <person name="Bruemmer F."/>
            <person name="Labrenz M."/>
            <person name="Spormann A.M."/>
            <person name="Op Den Camp H."/>
            <person name="Overmann J."/>
            <person name="Amann R."/>
            <person name="Jetten M.S.M."/>
            <person name="Mascher T."/>
            <person name="Medema M.H."/>
            <person name="Devos D.P."/>
            <person name="Kaster A.-K."/>
            <person name="Ovreas L."/>
            <person name="Rohde M."/>
            <person name="Galperin M.Y."/>
            <person name="Jogler C."/>
        </authorList>
    </citation>
    <scope>NUCLEOTIDE SEQUENCE [LARGE SCALE GENOMIC DNA]</scope>
    <source>
        <strain evidence="5 6">Pla22</strain>
    </source>
</reference>
<dbReference type="Proteomes" id="UP000316598">
    <property type="component" value="Unassembled WGS sequence"/>
</dbReference>
<dbReference type="PANTHER" id="PTHR35889:SF3">
    <property type="entry name" value="F-BOX DOMAIN-CONTAINING PROTEIN"/>
    <property type="match status" value="1"/>
</dbReference>
<dbReference type="AlphaFoldDB" id="A0A5C5WGZ5"/>
<dbReference type="InterPro" id="IPR011429">
    <property type="entry name" value="Cyt_c_Planctomycete-type"/>
</dbReference>
<evidence type="ECO:0000313" key="6">
    <source>
        <dbReference type="Proteomes" id="UP000316598"/>
    </source>
</evidence>
<evidence type="ECO:0000259" key="3">
    <source>
        <dbReference type="Pfam" id="PF07587"/>
    </source>
</evidence>
<dbReference type="Pfam" id="PF07635">
    <property type="entry name" value="PSCyt1"/>
    <property type="match status" value="1"/>
</dbReference>
<keyword evidence="6" id="KW-1185">Reference proteome</keyword>
<organism evidence="5 6">
    <name type="scientific">Rubripirellula amarantea</name>
    <dbReference type="NCBI Taxonomy" id="2527999"/>
    <lineage>
        <taxon>Bacteria</taxon>
        <taxon>Pseudomonadati</taxon>
        <taxon>Planctomycetota</taxon>
        <taxon>Planctomycetia</taxon>
        <taxon>Pirellulales</taxon>
        <taxon>Pirellulaceae</taxon>
        <taxon>Rubripirellula</taxon>
    </lineage>
</organism>
<name>A0A5C5WGZ5_9BACT</name>
<feature type="domain" description="DUF1553" evidence="3">
    <location>
        <begin position="784"/>
        <end position="1034"/>
    </location>
</feature>
<dbReference type="Gene3D" id="2.60.120.200">
    <property type="match status" value="1"/>
</dbReference>
<evidence type="ECO:0000259" key="4">
    <source>
        <dbReference type="Pfam" id="PF07635"/>
    </source>
</evidence>
<dbReference type="SUPFAM" id="SSF46626">
    <property type="entry name" value="Cytochrome c"/>
    <property type="match status" value="1"/>
</dbReference>
<evidence type="ECO:0000313" key="5">
    <source>
        <dbReference type="EMBL" id="TWT49375.1"/>
    </source>
</evidence>
<proteinExistence type="predicted"/>
<dbReference type="Pfam" id="PF13385">
    <property type="entry name" value="Laminin_G_3"/>
    <property type="match status" value="1"/>
</dbReference>
<feature type="domain" description="DUF1549" evidence="2">
    <location>
        <begin position="169"/>
        <end position="375"/>
    </location>
</feature>
<sequence length="1089" mass="122744">MEPTNPAFSKLDMKNRFTFECFLITRMIGALVLVVSTVNAADISFNRDVRPILSDRCFKCHGPDAANQESEFRVDNLENATADLGGYFGIVPGDLEQSELHVRIHDEDNPMPPSDALKPLTEQEKETLDQWILQGAPFEAHWAFTPLPDKIETPEQSELGELAEWQKGPIDQFIAKTLVENDLKPADEAPKNKWLRRVTFDLTGLPPTKQEIQDYVADKTPDADAKVVDRLLASDAYAERMTSEWLDVARYADSYGYQQDIERFVWPYRDWVIDAIKSGMPYDQFITWQLAGDLLPNPTREQMLATTFNRLHSHKREGGVAVEEFRVENVADRTHTVGTAMLGLTMECCRCHDHKYDPLSAKDYYSFSAFFDNIDERGLISYFTDAVPTPAMPLPSAEQKRQLDELRHKLSDAEAVLNRDINKSVGTAFPKWLADRKVEVLIPGKVAELDFEDSLKAFASDEKEGEKAKVDPDNFALANPLGKNAVSPVANQLVDGHVGKAVKFTGDDPVEIPEVGYFERHDPFSFSLWIWNPESENRAVIYRRSRGWDDAGSIGYELTREGGKLSAKLCHFWPGDAIAVETSEAIDNERWIHVAVTYDGSSRASGLKIFLDGKLASTTIVEDHLTRNISKWADSYEKDDQHHLAIGSRYRDRGFVNGKVDSFKVFDRQVSAIEVAELFDGRSLDELIAKPESELSDAERDWLEEYYVLAIDPSCSESREGLRKARVAVNKLMDEIPAIMVMRENEVPRQTYLLERGVYDAKGEPVSPSPPAVLPPMDDELPRNRLGLAQWLTSPNHPLTSRVAVNRYWQLMFGQGLVRTPEDFGNQGENPTHPELLDWLARDFVSSGWDVRALIRKMALSATYRQSSVVSKEKRAKDPTNRFLARGSGERLSAEMIRDNILATSGLLKSQVGGEPVKPYDLALAYTPLEIDQGEKLYRRSLYTFWKRSSPAPVMMTLNTPTREVCRMKREVTETPLQALVLLNGPQFIEASRVMASHLIDAHGDNADDLSCDAFLQLTSREPTEQESEILVEMFSDQLDEFTKHPELAIEFLKTGQASVKTDADPALLAAATVLVNSIMNLDECVRHQ</sequence>
<keyword evidence="1" id="KW-0175">Coiled coil</keyword>